<organism evidence="1 2">
    <name type="scientific">Alicyclobacillus tolerans</name>
    <dbReference type="NCBI Taxonomy" id="90970"/>
    <lineage>
        <taxon>Bacteria</taxon>
        <taxon>Bacillati</taxon>
        <taxon>Bacillota</taxon>
        <taxon>Bacilli</taxon>
        <taxon>Bacillales</taxon>
        <taxon>Alicyclobacillaceae</taxon>
        <taxon>Alicyclobacillus</taxon>
    </lineage>
</organism>
<comment type="caution">
    <text evidence="1">The sequence shown here is derived from an EMBL/GenBank/DDBJ whole genome shotgun (WGS) entry which is preliminary data.</text>
</comment>
<dbReference type="EMBL" id="JAURUO010000017">
    <property type="protein sequence ID" value="MDP9729591.1"/>
    <property type="molecule type" value="Genomic_DNA"/>
</dbReference>
<accession>A0ABT9LZN7</accession>
<evidence type="ECO:0000313" key="1">
    <source>
        <dbReference type="EMBL" id="MDP9729591.1"/>
    </source>
</evidence>
<reference evidence="1 2" key="1">
    <citation type="submission" date="2023-07" db="EMBL/GenBank/DDBJ databases">
        <title>Genomic Encyclopedia of Type Strains, Phase IV (KMG-IV): sequencing the most valuable type-strain genomes for metagenomic binning, comparative biology and taxonomic classification.</title>
        <authorList>
            <person name="Goeker M."/>
        </authorList>
    </citation>
    <scope>NUCLEOTIDE SEQUENCE [LARGE SCALE GENOMIC DNA]</scope>
    <source>
        <strain evidence="1 2">DSM 25924</strain>
    </source>
</reference>
<evidence type="ECO:0000313" key="2">
    <source>
        <dbReference type="Proteomes" id="UP001229209"/>
    </source>
</evidence>
<gene>
    <name evidence="1" type="ORF">J2S04_002565</name>
</gene>
<keyword evidence="2" id="KW-1185">Reference proteome</keyword>
<proteinExistence type="predicted"/>
<protein>
    <submittedName>
        <fullName evidence="1">Uncharacterized protein</fullName>
    </submittedName>
</protein>
<dbReference type="Proteomes" id="UP001229209">
    <property type="component" value="Unassembled WGS sequence"/>
</dbReference>
<name>A0ABT9LZN7_9BACL</name>
<sequence length="37" mass="4224">MDENERWLVIYCQGHAPLLTQFLSGSEAKLAPVTEYL</sequence>